<name>A0ABU8EXS6_9GAMM</name>
<dbReference type="RefSeq" id="WP_336436701.1">
    <property type="nucleotide sequence ID" value="NZ_JBAWKS010000002.1"/>
</dbReference>
<evidence type="ECO:0000259" key="5">
    <source>
        <dbReference type="PROSITE" id="PS51755"/>
    </source>
</evidence>
<evidence type="ECO:0000313" key="6">
    <source>
        <dbReference type="EMBL" id="MEI4551784.1"/>
    </source>
</evidence>
<dbReference type="Gene3D" id="2.120.10.30">
    <property type="entry name" value="TolB, C-terminal domain"/>
    <property type="match status" value="2"/>
</dbReference>
<dbReference type="Gene3D" id="1.10.10.10">
    <property type="entry name" value="Winged helix-like DNA-binding domain superfamily/Winged helix DNA-binding domain"/>
    <property type="match status" value="1"/>
</dbReference>
<dbReference type="InterPro" id="IPR036388">
    <property type="entry name" value="WH-like_DNA-bd_sf"/>
</dbReference>
<keyword evidence="2 3" id="KW-0238">DNA-binding</keyword>
<comment type="caution">
    <text evidence="6">The sequence shown here is derived from an EMBL/GenBank/DDBJ whole genome shotgun (WGS) entry which is preliminary data.</text>
</comment>
<comment type="similarity">
    <text evidence="1">Belongs to the TolB family.</text>
</comment>
<evidence type="ECO:0000256" key="3">
    <source>
        <dbReference type="PROSITE-ProRule" id="PRU01091"/>
    </source>
</evidence>
<dbReference type="InterPro" id="IPR001867">
    <property type="entry name" value="OmpR/PhoB-type_DNA-bd"/>
</dbReference>
<dbReference type="InterPro" id="IPR016032">
    <property type="entry name" value="Sig_transdc_resp-reg_C-effctor"/>
</dbReference>
<dbReference type="PANTHER" id="PTHR36842">
    <property type="entry name" value="PROTEIN TOLB HOMOLOG"/>
    <property type="match status" value="1"/>
</dbReference>
<dbReference type="EMBL" id="JBAWKS010000002">
    <property type="protein sequence ID" value="MEI4551784.1"/>
    <property type="molecule type" value="Genomic_DNA"/>
</dbReference>
<dbReference type="InterPro" id="IPR011042">
    <property type="entry name" value="6-blade_b-propeller_TolB-like"/>
</dbReference>
<accession>A0ABU8EXS6</accession>
<dbReference type="InterPro" id="IPR011659">
    <property type="entry name" value="WD40"/>
</dbReference>
<feature type="domain" description="OmpR/PhoB-type" evidence="5">
    <location>
        <begin position="3"/>
        <end position="99"/>
    </location>
</feature>
<dbReference type="Pfam" id="PF00486">
    <property type="entry name" value="Trans_reg_C"/>
    <property type="match status" value="1"/>
</dbReference>
<dbReference type="SUPFAM" id="SSF82171">
    <property type="entry name" value="DPP6 N-terminal domain-like"/>
    <property type="match status" value="1"/>
</dbReference>
<keyword evidence="7" id="KW-1185">Reference proteome</keyword>
<keyword evidence="4" id="KW-1133">Transmembrane helix</keyword>
<organism evidence="6 7">
    <name type="scientific">Pseudoalteromonas spongiae</name>
    <dbReference type="NCBI Taxonomy" id="298657"/>
    <lineage>
        <taxon>Bacteria</taxon>
        <taxon>Pseudomonadati</taxon>
        <taxon>Pseudomonadota</taxon>
        <taxon>Gammaproteobacteria</taxon>
        <taxon>Alteromonadales</taxon>
        <taxon>Pseudoalteromonadaceae</taxon>
        <taxon>Pseudoalteromonas</taxon>
    </lineage>
</organism>
<evidence type="ECO:0000313" key="7">
    <source>
        <dbReference type="Proteomes" id="UP001382455"/>
    </source>
</evidence>
<feature type="DNA-binding region" description="OmpR/PhoB-type" evidence="3">
    <location>
        <begin position="3"/>
        <end position="99"/>
    </location>
</feature>
<evidence type="ECO:0000256" key="1">
    <source>
        <dbReference type="ARBA" id="ARBA00009820"/>
    </source>
</evidence>
<dbReference type="Pfam" id="PF07676">
    <property type="entry name" value="PD40"/>
    <property type="match status" value="1"/>
</dbReference>
<gene>
    <name evidence="6" type="ORF">WAE96_19065</name>
</gene>
<reference evidence="6 7" key="1">
    <citation type="submission" date="2023-12" db="EMBL/GenBank/DDBJ databases">
        <title>Friends and Foes: Symbiotic and Algicidal bacterial influence on Karenia brevis blooms.</title>
        <authorList>
            <person name="Fei C."/>
            <person name="Mohamed A.R."/>
            <person name="Booker A."/>
            <person name="Arshad M."/>
            <person name="Klass S."/>
            <person name="Ahn S."/>
            <person name="Gilbert P.M."/>
            <person name="Heil C.A."/>
            <person name="Martinez J.M."/>
            <person name="Amin S.A."/>
        </authorList>
    </citation>
    <scope>NUCLEOTIDE SEQUENCE [LARGE SCALE GENOMIC DNA]</scope>
    <source>
        <strain evidence="6 7">CE15</strain>
    </source>
</reference>
<dbReference type="SUPFAM" id="SSF46894">
    <property type="entry name" value="C-terminal effector domain of the bipartite response regulators"/>
    <property type="match status" value="1"/>
</dbReference>
<keyword evidence="4" id="KW-0472">Membrane</keyword>
<dbReference type="SMART" id="SM00862">
    <property type="entry name" value="Trans_reg_C"/>
    <property type="match status" value="1"/>
</dbReference>
<sequence>MNKQQFWLSDYFIDLSRNQITYKNNTTNLQPKVMAVLHVLARQQGQVISFESLMAEVWPNTVVTSNTLQRCISQLRKVFNDSQQEVIRTHAKSGYSLEIPIVKRKIPRVFLATRYLVAMLCVLTIVLLINFLSHSNDENHHAFSKVSAVTNTDDNESDASYSPSGRYIAYLKNINACESEIWLKDTTTFESHQLTKKAGVYGQPNWSSNGKHLVFSQRNLCSTNNKPVRQEFCWSVAQVTLDTLSNSPFEAAPLLACGPNFIRQVNWISDETTVLLQERAGEMGLYTFSRNDQQPKLLYANADKEIYSFTYNNASQQYSLLAINRQEQHYLIHLNREGNQLSEYPLQLPADVESYTAFQIKLHPTEAYFITSTNQGIFKISQKGVFSPLFTSSRFTLQSPSYHPNGKSVIATEINADTDIAYIPFDKMTHDKPINELSFTLARSNASDDMARFQPSGDLILWSSKREGVRRIWWSHHQNQNSKALLLPKQTDSMYGKSAVWSPNGKHVASLTNNKIELAALNGQKQVINIPFLVSGILQWTSDNNLLLKGRNDGLEALYVYDIASEQYQTLSTQPVYWARMINKTSYVYLNDELVFYYVKNGVAQTLDLLKGQFERPYFALFDNKIYGINAQHELWSYSLTTHKKQTLAQLSDSARYVSDVNEQGVLLTAMKKFSKELVKLH</sequence>
<dbReference type="Proteomes" id="UP001382455">
    <property type="component" value="Unassembled WGS sequence"/>
</dbReference>
<feature type="transmembrane region" description="Helical" evidence="4">
    <location>
        <begin position="112"/>
        <end position="132"/>
    </location>
</feature>
<dbReference type="CDD" id="cd00383">
    <property type="entry name" value="trans_reg_C"/>
    <property type="match status" value="1"/>
</dbReference>
<dbReference type="SUPFAM" id="SSF50965">
    <property type="entry name" value="Galactose oxidase, central domain"/>
    <property type="match status" value="1"/>
</dbReference>
<evidence type="ECO:0000256" key="4">
    <source>
        <dbReference type="SAM" id="Phobius"/>
    </source>
</evidence>
<dbReference type="InterPro" id="IPR011043">
    <property type="entry name" value="Gal_Oxase/kelch_b-propeller"/>
</dbReference>
<protein>
    <submittedName>
        <fullName evidence="6">Winged helix-turn-helix domain-containing protein</fullName>
    </submittedName>
</protein>
<keyword evidence="4" id="KW-0812">Transmembrane</keyword>
<dbReference type="PROSITE" id="PS51755">
    <property type="entry name" value="OMPR_PHOB"/>
    <property type="match status" value="1"/>
</dbReference>
<evidence type="ECO:0000256" key="2">
    <source>
        <dbReference type="ARBA" id="ARBA00023125"/>
    </source>
</evidence>
<proteinExistence type="inferred from homology"/>